<dbReference type="Proteomes" id="UP001524586">
    <property type="component" value="Unassembled WGS sequence"/>
</dbReference>
<evidence type="ECO:0000256" key="2">
    <source>
        <dbReference type="ARBA" id="ARBA00017562"/>
    </source>
</evidence>
<keyword evidence="3 4" id="KW-0092">Biotin</keyword>
<dbReference type="InterPro" id="IPR011053">
    <property type="entry name" value="Single_hybrid_motif"/>
</dbReference>
<keyword evidence="4" id="KW-0444">Lipid biosynthesis</keyword>
<evidence type="ECO:0000256" key="3">
    <source>
        <dbReference type="ARBA" id="ARBA00023267"/>
    </source>
</evidence>
<dbReference type="PRINTS" id="PR01071">
    <property type="entry name" value="ACOABIOTINCC"/>
</dbReference>
<dbReference type="InterPro" id="IPR050709">
    <property type="entry name" value="Biotin_Carboxyl_Carrier/Decarb"/>
</dbReference>
<dbReference type="Pfam" id="PF00364">
    <property type="entry name" value="Biotin_lipoyl"/>
    <property type="match status" value="1"/>
</dbReference>
<dbReference type="PANTHER" id="PTHR45266">
    <property type="entry name" value="OXALOACETATE DECARBOXYLASE ALPHA CHAIN"/>
    <property type="match status" value="1"/>
</dbReference>
<reference evidence="6 7" key="1">
    <citation type="submission" date="2022-07" db="EMBL/GenBank/DDBJ databases">
        <title>Methylomonas rivi sp. nov., Methylomonas rosea sp. nov., Methylomonas aureus sp. nov. and Methylomonas subterranea sp. nov., four novel methanotrophs isolated from a freshwater creek and the deep terrestrial subsurface.</title>
        <authorList>
            <person name="Abin C."/>
            <person name="Sankaranarayanan K."/>
            <person name="Garner C."/>
            <person name="Sindelar R."/>
            <person name="Kotary K."/>
            <person name="Garner R."/>
            <person name="Barclay S."/>
            <person name="Lawson P."/>
            <person name="Krumholz L."/>
        </authorList>
    </citation>
    <scope>NUCLEOTIDE SEQUENCE [LARGE SCALE GENOMIC DNA]</scope>
    <source>
        <strain evidence="6 7">WSC-6</strain>
    </source>
</reference>
<dbReference type="EMBL" id="JANIBK010000144">
    <property type="protein sequence ID" value="MCQ8130295.1"/>
    <property type="molecule type" value="Genomic_DNA"/>
</dbReference>
<keyword evidence="7" id="KW-1185">Reference proteome</keyword>
<evidence type="ECO:0000313" key="7">
    <source>
        <dbReference type="Proteomes" id="UP001524586"/>
    </source>
</evidence>
<dbReference type="InterPro" id="IPR000089">
    <property type="entry name" value="Biotin_lipoyl"/>
</dbReference>
<accession>A0ABT1UAB3</accession>
<protein>
    <recommendedName>
        <fullName evidence="2 4">Biotin carboxyl carrier protein of acetyl-CoA carboxylase</fullName>
    </recommendedName>
</protein>
<comment type="function">
    <text evidence="1 4">This protein is a component of the acetyl coenzyme A carboxylase complex; first, biotin carboxylase catalyzes the carboxylation of the carrier protein and then the transcarboxylase transfers the carboxyl group to form malonyl-CoA.</text>
</comment>
<dbReference type="RefSeq" id="WP_256616720.1">
    <property type="nucleotide sequence ID" value="NZ_JANIBK010000144.1"/>
</dbReference>
<dbReference type="NCBIfam" id="TIGR00531">
    <property type="entry name" value="BCCP"/>
    <property type="match status" value="1"/>
</dbReference>
<dbReference type="InterPro" id="IPR001249">
    <property type="entry name" value="AcCoA_biotinCC"/>
</dbReference>
<proteinExistence type="predicted"/>
<dbReference type="NCBIfam" id="NF005457">
    <property type="entry name" value="PRK07051.1"/>
    <property type="match status" value="1"/>
</dbReference>
<comment type="pathway">
    <text evidence="4">Lipid metabolism; fatty acid biosynthesis.</text>
</comment>
<dbReference type="SUPFAM" id="SSF51230">
    <property type="entry name" value="Single hybrid motif"/>
    <property type="match status" value="1"/>
</dbReference>
<keyword evidence="4" id="KW-0443">Lipid metabolism</keyword>
<dbReference type="PROSITE" id="PS50968">
    <property type="entry name" value="BIOTINYL_LIPOYL"/>
    <property type="match status" value="1"/>
</dbReference>
<feature type="non-terminal residue" evidence="6">
    <location>
        <position position="1"/>
    </location>
</feature>
<keyword evidence="4" id="KW-0276">Fatty acid metabolism</keyword>
<dbReference type="Gene3D" id="2.40.50.100">
    <property type="match status" value="1"/>
</dbReference>
<dbReference type="CDD" id="cd06850">
    <property type="entry name" value="biotinyl_domain"/>
    <property type="match status" value="1"/>
</dbReference>
<feature type="domain" description="Lipoyl-binding" evidence="5">
    <location>
        <begin position="4"/>
        <end position="80"/>
    </location>
</feature>
<gene>
    <name evidence="6" type="primary">accB</name>
    <name evidence="6" type="ORF">NP596_17685</name>
</gene>
<keyword evidence="6" id="KW-0436">Ligase</keyword>
<evidence type="ECO:0000259" key="5">
    <source>
        <dbReference type="PROSITE" id="PS50968"/>
    </source>
</evidence>
<sequence>KVSGHVVKSPMVGTFYRSASPGSPSFVEVGQSVAVGQTLCIIEAMKILNQIEADKSGKIKQILVENAHPVEYGQPLFIIE</sequence>
<comment type="caution">
    <text evidence="6">The sequence shown here is derived from an EMBL/GenBank/DDBJ whole genome shotgun (WGS) entry which is preliminary data.</text>
</comment>
<evidence type="ECO:0000256" key="4">
    <source>
        <dbReference type="RuleBase" id="RU364072"/>
    </source>
</evidence>
<evidence type="ECO:0000256" key="1">
    <source>
        <dbReference type="ARBA" id="ARBA00003761"/>
    </source>
</evidence>
<dbReference type="PANTHER" id="PTHR45266:SF3">
    <property type="entry name" value="OXALOACETATE DECARBOXYLASE ALPHA CHAIN"/>
    <property type="match status" value="1"/>
</dbReference>
<dbReference type="GO" id="GO:0003989">
    <property type="term" value="F:acetyl-CoA carboxylase activity"/>
    <property type="evidence" value="ECO:0007669"/>
    <property type="project" value="UniProtKB-EC"/>
</dbReference>
<organism evidence="6 7">
    <name type="scientific">Methylomonas rivi</name>
    <dbReference type="NCBI Taxonomy" id="2952226"/>
    <lineage>
        <taxon>Bacteria</taxon>
        <taxon>Pseudomonadati</taxon>
        <taxon>Pseudomonadota</taxon>
        <taxon>Gammaproteobacteria</taxon>
        <taxon>Methylococcales</taxon>
        <taxon>Methylococcaceae</taxon>
        <taxon>Methylomonas</taxon>
    </lineage>
</organism>
<name>A0ABT1UAB3_9GAMM</name>
<keyword evidence="4" id="KW-0275">Fatty acid biosynthesis</keyword>
<evidence type="ECO:0000313" key="6">
    <source>
        <dbReference type="EMBL" id="MCQ8130295.1"/>
    </source>
</evidence>